<dbReference type="Proteomes" id="UP000254235">
    <property type="component" value="Unassembled WGS sequence"/>
</dbReference>
<sequence length="239" mass="27914">MGQLYNIYCDESCHLINDAFNSTAMVIGGILCPDNIKKEVASDLKEIKKRHGIAEHVEIKWNKVSPAMLGYYLDLVDYFFDNTNLHFRAVVIPDKSTLRYGDFGHTPDDFYYKTYFNMLKTMLEPGSEYAIYIDIKDTRSQQKVEKLHDVLCNNSYDFNRHMIKRVQQIRSHEVELMGLTDLLIGAVSYLHRGLTQSPPKLAIIDRIRKRSGYTLENSTLYREDKFNLFIWHQRNGTNN</sequence>
<evidence type="ECO:0000313" key="2">
    <source>
        <dbReference type="Proteomes" id="UP000254235"/>
    </source>
</evidence>
<proteinExistence type="predicted"/>
<reference evidence="1 2" key="1">
    <citation type="submission" date="2018-06" db="EMBL/GenBank/DDBJ databases">
        <authorList>
            <consortium name="Pathogen Informatics"/>
            <person name="Doyle S."/>
        </authorList>
    </citation>
    <scope>NUCLEOTIDE SEQUENCE [LARGE SCALE GENOMIC DNA]</scope>
    <source>
        <strain evidence="1 2">NCTC13043</strain>
    </source>
</reference>
<dbReference type="InterPro" id="IPR024524">
    <property type="entry name" value="DUF3800"/>
</dbReference>
<dbReference type="Pfam" id="PF12686">
    <property type="entry name" value="DUF3800"/>
    <property type="match status" value="1"/>
</dbReference>
<gene>
    <name evidence="1" type="ORF">NCTC13043_02556</name>
</gene>
<dbReference type="RefSeq" id="WP_115084349.1">
    <property type="nucleotide sequence ID" value="NZ_UGTP01000005.1"/>
</dbReference>
<dbReference type="OrthoDB" id="9799211at2"/>
<dbReference type="GeneID" id="78572147"/>
<organism evidence="1 2">
    <name type="scientific">Prevotella pallens</name>
    <dbReference type="NCBI Taxonomy" id="60133"/>
    <lineage>
        <taxon>Bacteria</taxon>
        <taxon>Pseudomonadati</taxon>
        <taxon>Bacteroidota</taxon>
        <taxon>Bacteroidia</taxon>
        <taxon>Bacteroidales</taxon>
        <taxon>Prevotellaceae</taxon>
        <taxon>Prevotella</taxon>
    </lineage>
</organism>
<name>A0A379GAY1_9BACT</name>
<dbReference type="EMBL" id="UGTP01000005">
    <property type="protein sequence ID" value="SUC38056.1"/>
    <property type="molecule type" value="Genomic_DNA"/>
</dbReference>
<dbReference type="AlphaFoldDB" id="A0A379GAY1"/>
<evidence type="ECO:0000313" key="1">
    <source>
        <dbReference type="EMBL" id="SUC38056.1"/>
    </source>
</evidence>
<accession>A0A379GAY1</accession>
<protein>
    <submittedName>
        <fullName evidence="1">Protein of uncharacterized function (DUF3800)</fullName>
    </submittedName>
</protein>